<accession>A0ABR2VQU1</accession>
<keyword evidence="1" id="KW-0732">Signal</keyword>
<name>A0ABR2VQU1_9FUNG</name>
<dbReference type="InterPro" id="IPR018571">
    <property type="entry name" value="Membrane_anchor_Opy2_N"/>
</dbReference>
<dbReference type="EMBL" id="JASJQH010008288">
    <property type="protein sequence ID" value="KAK9693758.1"/>
    <property type="molecule type" value="Genomic_DNA"/>
</dbReference>
<feature type="signal peptide" evidence="1">
    <location>
        <begin position="1"/>
        <end position="21"/>
    </location>
</feature>
<dbReference type="Pfam" id="PF09463">
    <property type="entry name" value="Opy2"/>
    <property type="match status" value="1"/>
</dbReference>
<proteinExistence type="predicted"/>
<organism evidence="3 4">
    <name type="scientific">Basidiobolus ranarum</name>
    <dbReference type="NCBI Taxonomy" id="34480"/>
    <lineage>
        <taxon>Eukaryota</taxon>
        <taxon>Fungi</taxon>
        <taxon>Fungi incertae sedis</taxon>
        <taxon>Zoopagomycota</taxon>
        <taxon>Entomophthoromycotina</taxon>
        <taxon>Basidiobolomycetes</taxon>
        <taxon>Basidiobolales</taxon>
        <taxon>Basidiobolaceae</taxon>
        <taxon>Basidiobolus</taxon>
    </lineage>
</organism>
<evidence type="ECO:0000313" key="3">
    <source>
        <dbReference type="EMBL" id="KAK9693758.1"/>
    </source>
</evidence>
<sequence length="224" mass="24529">MFKTIAIFFLTLASASVFVSAQASTTVGILGNTPGCSICPRIQIGCFQGCGADQTCKIYPRTCKSCARAECVSNLKLSPQPKEECIICAQVFPACNINCKKGFKCQVQTQTCSACAYAACVVDDSVVLKPTPPKTKSPCHICPQFIPPCNLACKKGFICEIQKQTCETCSHPSCVPAKSSPYTHRPDPEYDTVEIIEEVNDVPDYLEVHNDMEILRDLDDYLDY</sequence>
<protein>
    <recommendedName>
        <fullName evidence="2">Membrane anchor Opy2 N-terminal domain-containing protein</fullName>
    </recommendedName>
</protein>
<keyword evidence="4" id="KW-1185">Reference proteome</keyword>
<evidence type="ECO:0000256" key="1">
    <source>
        <dbReference type="SAM" id="SignalP"/>
    </source>
</evidence>
<comment type="caution">
    <text evidence="3">The sequence shown here is derived from an EMBL/GenBank/DDBJ whole genome shotgun (WGS) entry which is preliminary data.</text>
</comment>
<feature type="domain" description="Membrane anchor Opy2 N-terminal" evidence="2">
    <location>
        <begin position="85"/>
        <end position="120"/>
    </location>
</feature>
<evidence type="ECO:0000259" key="2">
    <source>
        <dbReference type="Pfam" id="PF09463"/>
    </source>
</evidence>
<reference evidence="3 4" key="1">
    <citation type="submission" date="2023-04" db="EMBL/GenBank/DDBJ databases">
        <title>Genome of Basidiobolus ranarum AG-B5.</title>
        <authorList>
            <person name="Stajich J.E."/>
            <person name="Carter-House D."/>
            <person name="Gryganskyi A."/>
        </authorList>
    </citation>
    <scope>NUCLEOTIDE SEQUENCE [LARGE SCALE GENOMIC DNA]</scope>
    <source>
        <strain evidence="3 4">AG-B5</strain>
    </source>
</reference>
<gene>
    <name evidence="3" type="ORF">K7432_013748</name>
</gene>
<evidence type="ECO:0000313" key="4">
    <source>
        <dbReference type="Proteomes" id="UP001479436"/>
    </source>
</evidence>
<dbReference type="Proteomes" id="UP001479436">
    <property type="component" value="Unassembled WGS sequence"/>
</dbReference>
<feature type="chain" id="PRO_5045909409" description="Membrane anchor Opy2 N-terminal domain-containing protein" evidence="1">
    <location>
        <begin position="22"/>
        <end position="224"/>
    </location>
</feature>